<evidence type="ECO:0000256" key="5">
    <source>
        <dbReference type="ARBA" id="ARBA00030918"/>
    </source>
</evidence>
<dbReference type="CDD" id="cd14485">
    <property type="entry name" value="mltA_like_LT_A"/>
    <property type="match status" value="1"/>
</dbReference>
<protein>
    <recommendedName>
        <fullName evidence="2">peptidoglycan lytic exotransglycosylase</fullName>
        <ecNumber evidence="2">4.2.2.n1</ecNumber>
    </recommendedName>
    <alternativeName>
        <fullName evidence="5">Murein hydrolase A</fullName>
    </alternativeName>
</protein>
<dbReference type="CDD" id="cd14668">
    <property type="entry name" value="mlta_B"/>
    <property type="match status" value="1"/>
</dbReference>
<feature type="domain" description="Lytic transglycosylase MltA" evidence="6">
    <location>
        <begin position="184"/>
        <end position="313"/>
    </location>
</feature>
<evidence type="ECO:0000256" key="2">
    <source>
        <dbReference type="ARBA" id="ARBA00012587"/>
    </source>
</evidence>
<evidence type="ECO:0000313" key="7">
    <source>
        <dbReference type="EMBL" id="SKA86897.1"/>
    </source>
</evidence>
<dbReference type="EMBL" id="FUYB01000015">
    <property type="protein sequence ID" value="SKA86897.1"/>
    <property type="molecule type" value="Genomic_DNA"/>
</dbReference>
<dbReference type="SUPFAM" id="SSF50685">
    <property type="entry name" value="Barwin-like endoglucanases"/>
    <property type="match status" value="1"/>
</dbReference>
<dbReference type="InterPro" id="IPR005300">
    <property type="entry name" value="MltA_B"/>
</dbReference>
<evidence type="ECO:0000256" key="3">
    <source>
        <dbReference type="ARBA" id="ARBA00023239"/>
    </source>
</evidence>
<dbReference type="PANTHER" id="PTHR30124:SF0">
    <property type="entry name" value="MEMBRANE-BOUND LYTIC MUREIN TRANSGLYCOSYLASE A"/>
    <property type="match status" value="1"/>
</dbReference>
<dbReference type="PANTHER" id="PTHR30124">
    <property type="entry name" value="MEMBRANE-BOUND LYTIC MUREIN TRANSGLYCOSYLASE A"/>
    <property type="match status" value="1"/>
</dbReference>
<proteinExistence type="predicted"/>
<sequence length="422" mass="47228">MKVNRVSRVLSLVSTALCVGGWYAEALQADVLPWSNYHAPEIALPLYQPTDRAKAEAFFPLNIPSAQTAKFVPKHAAPLPTFFPEQQTCNPSHFSLDACILKTVASQEGLLQQITYLRSRNPQRREGAHWANLPNQVLLQTAVELMRWGHGQAPYTLQEGFNLLEIPSAKHTSQAQYTGYFTPVVEVQTWPDAQYRYPIYSSPVGADSNFSRAEIDAGALQGKGLEIGWTNDLVNLYFAHIQGSAIARFTDGQEVFLDYAGTNNKQHISIGEYLQNQGYQGSLSNAKMRQWLYQHPERMTEVLHQNPRYVFFKKTNTRPKTSIGSEVIPWHTVAVDDNFIPLGSVLLAEIPRVSRQGEIVGSDWRLLFAQDRGQAIKGPGRLDFYTGFGPAAEQATYHVTGLRKSYLMVLKPEVFRKSGAGL</sequence>
<dbReference type="SMART" id="SM00925">
    <property type="entry name" value="MltA"/>
    <property type="match status" value="1"/>
</dbReference>
<evidence type="ECO:0000256" key="1">
    <source>
        <dbReference type="ARBA" id="ARBA00001420"/>
    </source>
</evidence>
<gene>
    <name evidence="7" type="ORF">SAMN02745130_02751</name>
</gene>
<keyword evidence="8" id="KW-1185">Reference proteome</keyword>
<dbReference type="RefSeq" id="WP_078923205.1">
    <property type="nucleotide sequence ID" value="NZ_FUYB01000015.1"/>
</dbReference>
<dbReference type="GO" id="GO:0004553">
    <property type="term" value="F:hydrolase activity, hydrolyzing O-glycosyl compounds"/>
    <property type="evidence" value="ECO:0007669"/>
    <property type="project" value="InterPro"/>
</dbReference>
<dbReference type="OrthoDB" id="9783686at2"/>
<dbReference type="GO" id="GO:0009253">
    <property type="term" value="P:peptidoglycan catabolic process"/>
    <property type="evidence" value="ECO:0007669"/>
    <property type="project" value="TreeGrafter"/>
</dbReference>
<dbReference type="Proteomes" id="UP000190460">
    <property type="component" value="Unassembled WGS sequence"/>
</dbReference>
<dbReference type="GO" id="GO:0009254">
    <property type="term" value="P:peptidoglycan turnover"/>
    <property type="evidence" value="ECO:0007669"/>
    <property type="project" value="InterPro"/>
</dbReference>
<keyword evidence="3" id="KW-0456">Lyase</keyword>
<dbReference type="GO" id="GO:0008933">
    <property type="term" value="F:peptidoglycan lytic transglycosylase activity"/>
    <property type="evidence" value="ECO:0007669"/>
    <property type="project" value="TreeGrafter"/>
</dbReference>
<accession>A0A1T4XBX4</accession>
<evidence type="ECO:0000259" key="6">
    <source>
        <dbReference type="SMART" id="SM00925"/>
    </source>
</evidence>
<dbReference type="InterPro" id="IPR036908">
    <property type="entry name" value="RlpA-like_sf"/>
</dbReference>
<evidence type="ECO:0000256" key="4">
    <source>
        <dbReference type="ARBA" id="ARBA00023316"/>
    </source>
</evidence>
<dbReference type="Gene3D" id="2.40.240.50">
    <property type="entry name" value="Barwin-like endoglucanases"/>
    <property type="match status" value="1"/>
</dbReference>
<dbReference type="Pfam" id="PF03562">
    <property type="entry name" value="MltA"/>
    <property type="match status" value="1"/>
</dbReference>
<dbReference type="AlphaFoldDB" id="A0A1T4XBX4"/>
<dbReference type="InterPro" id="IPR026044">
    <property type="entry name" value="MltA"/>
</dbReference>
<keyword evidence="4" id="KW-0961">Cell wall biogenesis/degradation</keyword>
<dbReference type="Pfam" id="PF06725">
    <property type="entry name" value="3D"/>
    <property type="match status" value="1"/>
</dbReference>
<dbReference type="GO" id="GO:0019867">
    <property type="term" value="C:outer membrane"/>
    <property type="evidence" value="ECO:0007669"/>
    <property type="project" value="InterPro"/>
</dbReference>
<organism evidence="7 8">
    <name type="scientific">Thiothrix eikelboomii</name>
    <dbReference type="NCBI Taxonomy" id="92487"/>
    <lineage>
        <taxon>Bacteria</taxon>
        <taxon>Pseudomonadati</taxon>
        <taxon>Pseudomonadota</taxon>
        <taxon>Gammaproteobacteria</taxon>
        <taxon>Thiotrichales</taxon>
        <taxon>Thiotrichaceae</taxon>
        <taxon>Thiothrix</taxon>
    </lineage>
</organism>
<reference evidence="7 8" key="1">
    <citation type="submission" date="2017-02" db="EMBL/GenBank/DDBJ databases">
        <authorList>
            <person name="Peterson S.W."/>
        </authorList>
    </citation>
    <scope>NUCLEOTIDE SEQUENCE [LARGE SCALE GENOMIC DNA]</scope>
    <source>
        <strain evidence="7 8">ATCC 49788</strain>
    </source>
</reference>
<dbReference type="GO" id="GO:0071555">
    <property type="term" value="P:cell wall organization"/>
    <property type="evidence" value="ECO:0007669"/>
    <property type="project" value="UniProtKB-KW"/>
</dbReference>
<evidence type="ECO:0000313" key="8">
    <source>
        <dbReference type="Proteomes" id="UP000190460"/>
    </source>
</evidence>
<dbReference type="STRING" id="92487.SAMN02745130_02751"/>
<dbReference type="EC" id="4.2.2.n1" evidence="2"/>
<comment type="catalytic activity">
    <reaction evidence="1">
        <text>Exolytic cleavage of the (1-&gt;4)-beta-glycosidic linkage between N-acetylmuramic acid (MurNAc) and N-acetylglucosamine (GlcNAc) residues in peptidoglycan, from either the reducing or the non-reducing ends of the peptidoglycan chains, with concomitant formation of a 1,6-anhydrobond in the MurNAc residue.</text>
        <dbReference type="EC" id="4.2.2.n1"/>
    </reaction>
</comment>
<name>A0A1T4XBX4_9GAMM</name>
<dbReference type="InterPro" id="IPR010611">
    <property type="entry name" value="3D_dom"/>
</dbReference>